<dbReference type="GO" id="GO:0016758">
    <property type="term" value="F:hexosyltransferase activity"/>
    <property type="evidence" value="ECO:0007669"/>
    <property type="project" value="UniProtKB-ARBA"/>
</dbReference>
<sequence>MNQDKNPLVSIIVITYNSAKFVLETLESAKAQTYQNIELIISDDCSSDNTIEICKEWLKENKDRFVNTELITVGKNTGIPANCNRGVKASKGEWIKLIAGDDLIDETLVSEYLKKISILGDNFILCSNYRIIDESSRKIGAVNLKKTKFFHQLKNSEEQFQMALRISGTIPPLTAFYSREMYDTVGGFDERFKLLEDYPFFLKLNQKGFYAILIEKELASYRKSSTSVTAAGENRIFHPIFLQTFRFQAMYCKNHVSSIEALGFIFNELIHRFFQQKNLNNKKFTKLYWILFRLNPYIVKRFFLGCSNRVYYQNLI</sequence>
<dbReference type="InterPro" id="IPR029044">
    <property type="entry name" value="Nucleotide-diphossugar_trans"/>
</dbReference>
<comment type="caution">
    <text evidence="2">The sequence shown here is derived from an EMBL/GenBank/DDBJ whole genome shotgun (WGS) entry which is preliminary data.</text>
</comment>
<evidence type="ECO:0000313" key="2">
    <source>
        <dbReference type="EMBL" id="EKB49153.1"/>
    </source>
</evidence>
<dbReference type="RefSeq" id="WP_009185281.1">
    <property type="nucleotide sequence ID" value="NZ_AMGM01000032.1"/>
</dbReference>
<dbReference type="SUPFAM" id="SSF53448">
    <property type="entry name" value="Nucleotide-diphospho-sugar transferases"/>
    <property type="match status" value="1"/>
</dbReference>
<evidence type="ECO:0000259" key="1">
    <source>
        <dbReference type="Pfam" id="PF00535"/>
    </source>
</evidence>
<dbReference type="EMBL" id="AMGM01000032">
    <property type="protein sequence ID" value="EKB49153.1"/>
    <property type="molecule type" value="Genomic_DNA"/>
</dbReference>
<name>K1LFV1_CECL9</name>
<keyword evidence="3" id="KW-1185">Reference proteome</keyword>
<dbReference type="Gene3D" id="3.90.550.10">
    <property type="entry name" value="Spore Coat Polysaccharide Biosynthesis Protein SpsA, Chain A"/>
    <property type="match status" value="1"/>
</dbReference>
<gene>
    <name evidence="2" type="ORF">B879_02251</name>
</gene>
<dbReference type="Pfam" id="PF00535">
    <property type="entry name" value="Glycos_transf_2"/>
    <property type="match status" value="1"/>
</dbReference>
<reference evidence="2 3" key="1">
    <citation type="journal article" date="2012" name="J. Bacteriol.">
        <title>Draft Genome Sequence of Cecembia lonarensis Strain LW9T, Isolated from Lonar Lake, a Haloalkaline Lake in India.</title>
        <authorList>
            <person name="Shivaji S."/>
            <person name="Ara S."/>
            <person name="Singh A."/>
            <person name="Pinnaka A.K."/>
        </authorList>
    </citation>
    <scope>NUCLEOTIDE SEQUENCE [LARGE SCALE GENOMIC DNA]</scope>
    <source>
        <strain evidence="2 3">LW9</strain>
    </source>
</reference>
<protein>
    <recommendedName>
        <fullName evidence="1">Glycosyltransferase 2-like domain-containing protein</fullName>
    </recommendedName>
</protein>
<dbReference type="InterPro" id="IPR001173">
    <property type="entry name" value="Glyco_trans_2-like"/>
</dbReference>
<dbReference type="AlphaFoldDB" id="K1LFV1"/>
<dbReference type="PANTHER" id="PTHR22916:SF3">
    <property type="entry name" value="UDP-GLCNAC:BETAGAL BETA-1,3-N-ACETYLGLUCOSAMINYLTRANSFERASE-LIKE PROTEIN 1"/>
    <property type="match status" value="1"/>
</dbReference>
<dbReference type="Proteomes" id="UP000004478">
    <property type="component" value="Unassembled WGS sequence"/>
</dbReference>
<dbReference type="PANTHER" id="PTHR22916">
    <property type="entry name" value="GLYCOSYLTRANSFERASE"/>
    <property type="match status" value="1"/>
</dbReference>
<accession>K1LFV1</accession>
<evidence type="ECO:0000313" key="3">
    <source>
        <dbReference type="Proteomes" id="UP000004478"/>
    </source>
</evidence>
<organism evidence="2 3">
    <name type="scientific">Cecembia lonarensis (strain CCUG 58316 / KCTC 22772 / LW9)</name>
    <dbReference type="NCBI Taxonomy" id="1225176"/>
    <lineage>
        <taxon>Bacteria</taxon>
        <taxon>Pseudomonadati</taxon>
        <taxon>Bacteroidota</taxon>
        <taxon>Cytophagia</taxon>
        <taxon>Cytophagales</taxon>
        <taxon>Cyclobacteriaceae</taxon>
        <taxon>Cecembia</taxon>
    </lineage>
</organism>
<dbReference type="OrthoDB" id="6307329at2"/>
<proteinExistence type="predicted"/>
<feature type="domain" description="Glycosyltransferase 2-like" evidence="1">
    <location>
        <begin position="10"/>
        <end position="181"/>
    </location>
</feature>